<keyword evidence="2" id="KW-0732">Signal</keyword>
<dbReference type="PANTHER" id="PTHR42928">
    <property type="entry name" value="TRICARBOXYLATE-BINDING PROTEIN"/>
    <property type="match status" value="1"/>
</dbReference>
<dbReference type="PIRSF" id="PIRSF017082">
    <property type="entry name" value="YflP"/>
    <property type="match status" value="1"/>
</dbReference>
<dbReference type="AlphaFoldDB" id="A0A1G8ACH5"/>
<evidence type="ECO:0000256" key="1">
    <source>
        <dbReference type="ARBA" id="ARBA00006987"/>
    </source>
</evidence>
<keyword evidence="3" id="KW-0675">Receptor</keyword>
<keyword evidence="4" id="KW-1185">Reference proteome</keyword>
<protein>
    <submittedName>
        <fullName evidence="3">Tripartite-type tricarboxylate transporter, receptor component TctC</fullName>
    </submittedName>
</protein>
<dbReference type="EMBL" id="FNCS01000028">
    <property type="protein sequence ID" value="SDH18040.1"/>
    <property type="molecule type" value="Genomic_DNA"/>
</dbReference>
<gene>
    <name evidence="3" type="ORF">SAMN04487974_1283</name>
</gene>
<accession>A0A1G8ACH5</accession>
<dbReference type="InterPro" id="IPR005064">
    <property type="entry name" value="BUG"/>
</dbReference>
<name>A0A1G8ACH5_9HYPH</name>
<evidence type="ECO:0000256" key="2">
    <source>
        <dbReference type="SAM" id="SignalP"/>
    </source>
</evidence>
<dbReference type="PANTHER" id="PTHR42928:SF5">
    <property type="entry name" value="BLR1237 PROTEIN"/>
    <property type="match status" value="1"/>
</dbReference>
<dbReference type="OrthoDB" id="7375033at2"/>
<sequence length="317" mass="33045">MKILVSMLAVLSAFGATTAVAQYPERAVQLIVPFAAGGPIDGSGRLVASALSELWSNAVVIDNRPGAGGAIGTQEAIQAEPDGYRLLLGSFGPLVIAPAIGQADYDVLDGLVPVSLVSRSPQVLAVSASVPIESIEAFIAYAQDNPFEISVASAGLATSPHLAIELMAQEAGIDVVHIPYRGTSMAIPDVLGGTVQAIMGDVATLAGPIKDGGLRPLAITAAERLEQFPDVPTMAESGLPTVASYNWSAIFAPRDTPVEIIEQISQAVIEVSAQDSYRELMLGQGISPLSGTPEETLQYFQDEVALWSPIIANIEIE</sequence>
<dbReference type="Gene3D" id="3.40.190.10">
    <property type="entry name" value="Periplasmic binding protein-like II"/>
    <property type="match status" value="1"/>
</dbReference>
<feature type="signal peptide" evidence="2">
    <location>
        <begin position="1"/>
        <end position="21"/>
    </location>
</feature>
<evidence type="ECO:0000313" key="3">
    <source>
        <dbReference type="EMBL" id="SDH18040.1"/>
    </source>
</evidence>
<dbReference type="Gene3D" id="3.40.190.150">
    <property type="entry name" value="Bordetella uptake gene, domain 1"/>
    <property type="match status" value="1"/>
</dbReference>
<comment type="similarity">
    <text evidence="1">Belongs to the UPF0065 (bug) family.</text>
</comment>
<dbReference type="Pfam" id="PF03401">
    <property type="entry name" value="TctC"/>
    <property type="match status" value="1"/>
</dbReference>
<dbReference type="CDD" id="cd07012">
    <property type="entry name" value="PBP2_Bug_TTT"/>
    <property type="match status" value="1"/>
</dbReference>
<reference evidence="3 4" key="1">
    <citation type="submission" date="2016-10" db="EMBL/GenBank/DDBJ databases">
        <authorList>
            <person name="de Groot N.N."/>
        </authorList>
    </citation>
    <scope>NUCLEOTIDE SEQUENCE [LARGE SCALE GENOMIC DNA]</scope>
    <source>
        <strain evidence="3 4">CGMCC 1.10267</strain>
    </source>
</reference>
<evidence type="ECO:0000313" key="4">
    <source>
        <dbReference type="Proteomes" id="UP000199495"/>
    </source>
</evidence>
<dbReference type="InterPro" id="IPR042100">
    <property type="entry name" value="Bug_dom1"/>
</dbReference>
<proteinExistence type="inferred from homology"/>
<dbReference type="SUPFAM" id="SSF53850">
    <property type="entry name" value="Periplasmic binding protein-like II"/>
    <property type="match status" value="1"/>
</dbReference>
<feature type="chain" id="PRO_5011500895" evidence="2">
    <location>
        <begin position="22"/>
        <end position="317"/>
    </location>
</feature>
<dbReference type="RefSeq" id="WP_090600015.1">
    <property type="nucleotide sequence ID" value="NZ_FNCS01000028.1"/>
</dbReference>
<dbReference type="STRING" id="440168.SAMN04487974_1283"/>
<organism evidence="3 4">
    <name type="scientific">Pelagibacterium luteolum</name>
    <dbReference type="NCBI Taxonomy" id="440168"/>
    <lineage>
        <taxon>Bacteria</taxon>
        <taxon>Pseudomonadati</taxon>
        <taxon>Pseudomonadota</taxon>
        <taxon>Alphaproteobacteria</taxon>
        <taxon>Hyphomicrobiales</taxon>
        <taxon>Devosiaceae</taxon>
        <taxon>Pelagibacterium</taxon>
    </lineage>
</organism>
<dbReference type="Proteomes" id="UP000199495">
    <property type="component" value="Unassembled WGS sequence"/>
</dbReference>